<dbReference type="GeneID" id="41322358"/>
<dbReference type="RefSeq" id="WP_015505472.1">
    <property type="nucleotide sequence ID" value="NZ_CAYBAJ010000010.1"/>
</dbReference>
<organism evidence="1 2">
    <name type="scientific">Methanomethylophilus alvi</name>
    <dbReference type="NCBI Taxonomy" id="1291540"/>
    <lineage>
        <taxon>Archaea</taxon>
        <taxon>Methanobacteriati</taxon>
        <taxon>Thermoplasmatota</taxon>
        <taxon>Thermoplasmata</taxon>
        <taxon>Methanomassiliicoccales</taxon>
        <taxon>Methanomethylophilaceae</taxon>
        <taxon>Methanomethylophilus</taxon>
    </lineage>
</organism>
<proteinExistence type="predicted"/>
<reference evidence="1 2" key="1">
    <citation type="submission" date="2016-10" db="EMBL/GenBank/DDBJ databases">
        <title>Complete genome of the TMA-utilizing, human hosted archaeon Methanomethylophilus alvus Gen. nov, sp. nov., strain Mx-05, derived from a pure culture.</title>
        <authorList>
            <person name="Brugere J.-F."/>
            <person name="Ben Hania W."/>
            <person name="Chaudhary P.P."/>
            <person name="Gaci N."/>
            <person name="Borrel G."/>
            <person name="Cao Van Tuat L."/>
            <person name="Fardeau M.-L."/>
            <person name="Harris H.M.B."/>
            <person name="O'Toole P.W."/>
            <person name="Ollivier B."/>
        </authorList>
    </citation>
    <scope>NUCLEOTIDE SEQUENCE [LARGE SCALE GENOMIC DNA]</scope>
    <source>
        <strain evidence="1 2">Mx-05</strain>
    </source>
</reference>
<dbReference type="OMA" id="YNFRRQI"/>
<evidence type="ECO:0000313" key="2">
    <source>
        <dbReference type="Proteomes" id="UP000273278"/>
    </source>
</evidence>
<dbReference type="EMBL" id="CP017686">
    <property type="protein sequence ID" value="AYQ55691.1"/>
    <property type="molecule type" value="Genomic_DNA"/>
</dbReference>
<sequence length="307" mass="34133">MGFKLFKSGDQLYDEGIDLINRKEYGNAKGKFNDALSKDTSKAAMARMYIALIDLNNNRGNVSSYEAFINALDACGQSQFKFGLTEIDAEAIKTECTLGIEEIRASSMVDYDYMAKGQAMIDLAAKYASMIGDAPLKLDEIAKGNTQATGTRESLILQAMAYECMGTGVVMKDPKQGSEYMQLAYNFRRQIGDSGDRDLELMKCYAKSGKCWLCGRPANGEGVHFMAVRSNISQMFRDRERDNLIKTADSGFGSIYICMPCYSAISNRADDISRGYYNQAVSEMRAMEARLQAEIAAVRSEMLMRSR</sequence>
<dbReference type="Proteomes" id="UP000273278">
    <property type="component" value="Chromosome"/>
</dbReference>
<name>A0A3G3IIW5_9ARCH</name>
<dbReference type="AlphaFoldDB" id="A0A3G3IIW5"/>
<evidence type="ECO:0000313" key="1">
    <source>
        <dbReference type="EMBL" id="AYQ55691.1"/>
    </source>
</evidence>
<protein>
    <submittedName>
        <fullName evidence="1">Uncharacterized protein</fullName>
    </submittedName>
</protein>
<gene>
    <name evidence="1" type="ORF">BKD89_07805</name>
</gene>
<accession>A0A3G3IIW5</accession>